<dbReference type="Gene3D" id="2.40.30.180">
    <property type="entry name" value="Ubiquitin-activating enzyme E1, FCCH domain"/>
    <property type="match status" value="1"/>
</dbReference>
<evidence type="ECO:0000256" key="9">
    <source>
        <dbReference type="ARBA" id="ARBA00030371"/>
    </source>
</evidence>
<dbReference type="Ensembl" id="ENSSLUT00000044284.1">
    <property type="protein sequence ID" value="ENSSLUP00000042915.1"/>
    <property type="gene ID" value="ENSSLUG00000019010.1"/>
</dbReference>
<feature type="domain" description="THIF-type NAD/FAD binding fold" evidence="12">
    <location>
        <begin position="408"/>
        <end position="893"/>
    </location>
</feature>
<keyword evidence="8 11" id="KW-0067">ATP-binding</keyword>
<reference evidence="16" key="1">
    <citation type="submission" date="2025-08" db="UniProtKB">
        <authorList>
            <consortium name="Ensembl"/>
        </authorList>
    </citation>
    <scope>IDENTIFICATION</scope>
</reference>
<evidence type="ECO:0000313" key="16">
    <source>
        <dbReference type="Ensembl" id="ENSSLUP00000042915.1"/>
    </source>
</evidence>
<dbReference type="InterPro" id="IPR042302">
    <property type="entry name" value="E1_FCCH_sf"/>
</dbReference>
<evidence type="ECO:0000256" key="4">
    <source>
        <dbReference type="ARBA" id="ARBA00012990"/>
    </source>
</evidence>
<proteinExistence type="inferred from homology"/>
<comment type="catalytic activity">
    <reaction evidence="1">
        <text>ATP + ubiquitin + [E1 ubiquitin-activating enzyme]-L-cysteine = AMP + diphosphate + S-ubiquitinyl-[E1 ubiquitin-activating enzyme]-L-cysteine.</text>
        <dbReference type="EC" id="6.2.1.45"/>
    </reaction>
</comment>
<evidence type="ECO:0000259" key="13">
    <source>
        <dbReference type="Pfam" id="PF10585"/>
    </source>
</evidence>
<name>A0A8C9ZPE4_SANLU</name>
<gene>
    <name evidence="16" type="primary">uba7</name>
</gene>
<keyword evidence="7 11" id="KW-0833">Ubl conjugation pathway</keyword>
<dbReference type="GeneTree" id="ENSGT00940000166002"/>
<dbReference type="EC" id="6.2.1.45" evidence="4"/>
<evidence type="ECO:0000256" key="3">
    <source>
        <dbReference type="ARBA" id="ARBA00005673"/>
    </source>
</evidence>
<evidence type="ECO:0000256" key="1">
    <source>
        <dbReference type="ARBA" id="ARBA00000488"/>
    </source>
</evidence>
<organism evidence="16 17">
    <name type="scientific">Sander lucioperca</name>
    <name type="common">Pike-perch</name>
    <name type="synonym">Perca lucioperca</name>
    <dbReference type="NCBI Taxonomy" id="283035"/>
    <lineage>
        <taxon>Eukaryota</taxon>
        <taxon>Metazoa</taxon>
        <taxon>Chordata</taxon>
        <taxon>Craniata</taxon>
        <taxon>Vertebrata</taxon>
        <taxon>Euteleostomi</taxon>
        <taxon>Actinopterygii</taxon>
        <taxon>Neopterygii</taxon>
        <taxon>Teleostei</taxon>
        <taxon>Neoteleostei</taxon>
        <taxon>Acanthomorphata</taxon>
        <taxon>Eupercaria</taxon>
        <taxon>Perciformes</taxon>
        <taxon>Percoidei</taxon>
        <taxon>Percidae</taxon>
        <taxon>Luciopercinae</taxon>
        <taxon>Sander</taxon>
    </lineage>
</organism>
<dbReference type="PANTHER" id="PTHR10953:SF198">
    <property type="entry name" value="E1 UBIQUITIN-ACTIVATING ENZYME"/>
    <property type="match status" value="1"/>
</dbReference>
<comment type="pathway">
    <text evidence="2">Protein modification; protein ubiquitination.</text>
</comment>
<dbReference type="InterPro" id="IPR035985">
    <property type="entry name" value="Ubiquitin-activating_enz"/>
</dbReference>
<feature type="domain" description="Ubiquitin-activating enzyme SCCH" evidence="13">
    <location>
        <begin position="595"/>
        <end position="849"/>
    </location>
</feature>
<keyword evidence="6 11" id="KW-0547">Nucleotide-binding</keyword>
<dbReference type="PANTHER" id="PTHR10953">
    <property type="entry name" value="UBIQUITIN-ACTIVATING ENZYME E1"/>
    <property type="match status" value="1"/>
</dbReference>
<dbReference type="InterPro" id="IPR000011">
    <property type="entry name" value="UBQ/SUMO-activ_enz_E1-like"/>
</dbReference>
<evidence type="ECO:0000256" key="10">
    <source>
        <dbReference type="PROSITE-ProRule" id="PRU10132"/>
    </source>
</evidence>
<dbReference type="AlphaFoldDB" id="A0A8C9ZPE4"/>
<dbReference type="UniPathway" id="UPA00143"/>
<accession>A0A8C9ZPE4</accession>
<evidence type="ECO:0000256" key="8">
    <source>
        <dbReference type="ARBA" id="ARBA00022840"/>
    </source>
</evidence>
<reference evidence="16" key="2">
    <citation type="submission" date="2025-09" db="UniProtKB">
        <authorList>
            <consortium name="Ensembl"/>
        </authorList>
    </citation>
    <scope>IDENTIFICATION</scope>
</reference>
<protein>
    <recommendedName>
        <fullName evidence="4">E1 ubiquitin-activating enzyme</fullName>
        <ecNumber evidence="4">6.2.1.45</ecNumber>
    </recommendedName>
    <alternativeName>
        <fullName evidence="9">Ubiquitin-activating enzyme E1</fullName>
    </alternativeName>
</protein>
<sequence length="1029" mass="114862">DCECNMTEKGEIDEGFYSRQLYVLGHEAMHRMGTVNVLIAGMRGLGVEIAKNVILSGVKSVTVQDECQAVWTDLSSQFFLKESHLGQNRATCSLQQLSALNPHVRVLAHPGPLDEDLILQFQVLNFSGQDKLSKKLRLNLFNNALKKEVKTLWFICSQLFCDFGEEFEVLDQDGEMPASAMIQSVVNMTLFQANPGVVFCTDDRKHGFSDGSKVFFSQVQGMTELNSISPVEIKVRDSYSFSIGDTSAFSTYERGGVVTEVKQPCMLTFKPLSEALLDYQLLKMNDYGKISRHKTLHLAFQALHGFVKKEQRLPRPRSQSDADALLAIVGELNTVTQLEQLDEAAVRSLSYTAQGDLAPINAFIGGLAAQEVIKACSRKFTPLQQWLYFDALECLPEDEDHLAECTRYDGQIAVFGSAFQEKLEMQKYFLVGAGAIGCELLKNFALIGLSAGEEGHITVTDMDFIEKSNLNRQFLFRSQDIGKPKSDVAAKAVREMNPRMKITAHQNRLDADSEGVYDYNFFKGLNGVAAALDNVEARVYLDGRCIQHQKPLLEGGTLGCQGHTLAVVPHLTESYGPGTSSSNEAIPLCTLKNFPHRIEHTLQWARDQFEGLFKQTPENVNLFLRDEGFVERTLGLGDAEALETLAGVWSSLKDMGSGGQRPTSWEDCVSWARCKWETLYNNDIRQLLHCFPPEEVTSAGLPFWSGSKRCPHPLTFDPNNNTHMGYVEAAANLYGLIYRIEGTRDWAAIRNILENVQVPSFTPKSSVKIHLTDEEMDEEKEKERDDAAQLEELKGKLASPSLKSSAMRMYPTNFEKDDDSNFHMDYIVAASNLRAENYDIPAADRHQSKRIAGRIIPAIATTTAAVAGLMCLELYKLVQGHQKISSYRTTYMYLAIPHIVLSQPCRPQHFEVSNISIHLQPFLVTVSDCGGYMDTIYKGFSHIQDLSRGALRQCRSGFRFGYRQKCCSCIKGCCNDRGSCDFLCSTEVPGVPSSLLTKTLVFSQLLSVIRSAKVFAHTSKICWPKHNIA</sequence>
<evidence type="ECO:0000256" key="2">
    <source>
        <dbReference type="ARBA" id="ARBA00004906"/>
    </source>
</evidence>
<dbReference type="Gene3D" id="3.40.50.12550">
    <property type="entry name" value="Ubiquitin-activating enzyme E1, inactive adenylation domain, subdomain 2"/>
    <property type="match status" value="1"/>
</dbReference>
<dbReference type="Pfam" id="PF00899">
    <property type="entry name" value="ThiF"/>
    <property type="match status" value="1"/>
</dbReference>
<dbReference type="FunFam" id="3.50.50.80:FF:000001">
    <property type="entry name" value="ubiquitin-like modifier-activating enzyme 1"/>
    <property type="match status" value="1"/>
</dbReference>
<keyword evidence="17" id="KW-1185">Reference proteome</keyword>
<dbReference type="InterPro" id="IPR045886">
    <property type="entry name" value="ThiF/MoeB/HesA"/>
</dbReference>
<dbReference type="InterPro" id="IPR018075">
    <property type="entry name" value="UBQ-activ_enz_E1"/>
</dbReference>
<dbReference type="GO" id="GO:0005737">
    <property type="term" value="C:cytoplasm"/>
    <property type="evidence" value="ECO:0007669"/>
    <property type="project" value="TreeGrafter"/>
</dbReference>
<evidence type="ECO:0000259" key="14">
    <source>
        <dbReference type="Pfam" id="PF16190"/>
    </source>
</evidence>
<dbReference type="InterPro" id="IPR042449">
    <property type="entry name" value="Ub-E1_IAD_1"/>
</dbReference>
<dbReference type="SUPFAM" id="SSF69572">
    <property type="entry name" value="Activating enzymes of the ubiquitin-like proteins"/>
    <property type="match status" value="2"/>
</dbReference>
<dbReference type="Gene3D" id="1.10.10.2660">
    <property type="entry name" value="Ubiquitin-activating enzyme E1, SCCH domain"/>
    <property type="match status" value="1"/>
</dbReference>
<dbReference type="Pfam" id="PF16191">
    <property type="entry name" value="E1_4HB"/>
    <property type="match status" value="1"/>
</dbReference>
<feature type="active site" description="Glycyl thioester intermediate" evidence="10">
    <location>
        <position position="589"/>
    </location>
</feature>
<dbReference type="GO" id="GO:0008641">
    <property type="term" value="F:ubiquitin-like modifier activating enzyme activity"/>
    <property type="evidence" value="ECO:0007669"/>
    <property type="project" value="InterPro"/>
</dbReference>
<evidence type="ECO:0000259" key="12">
    <source>
        <dbReference type="Pfam" id="PF00899"/>
    </source>
</evidence>
<feature type="domain" description="Ubiquitin-activating enzyme E1 four-helix bundle" evidence="15">
    <location>
        <begin position="263"/>
        <end position="333"/>
    </location>
</feature>
<keyword evidence="5 11" id="KW-0436">Ligase</keyword>
<dbReference type="GO" id="GO:0004792">
    <property type="term" value="F:thiosulfate-cyanide sulfurtransferase activity"/>
    <property type="evidence" value="ECO:0007669"/>
    <property type="project" value="TreeGrafter"/>
</dbReference>
<comment type="similarity">
    <text evidence="3 11">Belongs to the ubiquitin-activating E1 family.</text>
</comment>
<evidence type="ECO:0000313" key="17">
    <source>
        <dbReference type="Proteomes" id="UP000694568"/>
    </source>
</evidence>
<evidence type="ECO:0000256" key="7">
    <source>
        <dbReference type="ARBA" id="ARBA00022786"/>
    </source>
</evidence>
<dbReference type="InterPro" id="IPR032420">
    <property type="entry name" value="E1_4HB"/>
</dbReference>
<dbReference type="NCBIfam" id="TIGR01408">
    <property type="entry name" value="Ube1"/>
    <property type="match status" value="1"/>
</dbReference>
<dbReference type="FunFam" id="3.50.50.80:FF:000002">
    <property type="entry name" value="SUMO-activating enzyme subunit 2"/>
    <property type="match status" value="1"/>
</dbReference>
<dbReference type="PROSITE" id="PS00865">
    <property type="entry name" value="UBIQUITIN_ACTIVAT_2"/>
    <property type="match status" value="1"/>
</dbReference>
<dbReference type="InterPro" id="IPR000594">
    <property type="entry name" value="ThiF_NAD_FAD-bd"/>
</dbReference>
<dbReference type="GO" id="GO:0016779">
    <property type="term" value="F:nucleotidyltransferase activity"/>
    <property type="evidence" value="ECO:0007669"/>
    <property type="project" value="TreeGrafter"/>
</dbReference>
<feature type="domain" description="Ubiquitin-activating enzyme E1 FCCH" evidence="14">
    <location>
        <begin position="194"/>
        <end position="262"/>
    </location>
</feature>
<dbReference type="InterPro" id="IPR019572">
    <property type="entry name" value="UBA_E1_SCCH"/>
</dbReference>
<evidence type="ECO:0000256" key="5">
    <source>
        <dbReference type="ARBA" id="ARBA00022598"/>
    </source>
</evidence>
<dbReference type="PRINTS" id="PR01849">
    <property type="entry name" value="UBIQUITINACT"/>
</dbReference>
<dbReference type="Gene3D" id="3.50.50.80">
    <property type="entry name" value="Ubiquitin-activating enzyme E1, inactive adenylation domain, subdomain 1"/>
    <property type="match status" value="1"/>
</dbReference>
<dbReference type="Pfam" id="PF10585">
    <property type="entry name" value="UBA_E1_SCCH"/>
    <property type="match status" value="1"/>
</dbReference>
<dbReference type="InterPro" id="IPR032418">
    <property type="entry name" value="E1_FCCH"/>
</dbReference>
<dbReference type="FunFam" id="2.40.30.180:FF:000001">
    <property type="entry name" value="ubiquitin-like modifier-activating enzyme 1"/>
    <property type="match status" value="1"/>
</dbReference>
<dbReference type="Gene3D" id="3.40.50.720">
    <property type="entry name" value="NAD(P)-binding Rossmann-like Domain"/>
    <property type="match status" value="1"/>
</dbReference>
<dbReference type="Proteomes" id="UP000694568">
    <property type="component" value="Unplaced"/>
</dbReference>
<dbReference type="FunFam" id="1.10.10.2660:FF:000001">
    <property type="entry name" value="Ubiquitin-activating enzyme E1 1"/>
    <property type="match status" value="1"/>
</dbReference>
<dbReference type="InterPro" id="IPR042063">
    <property type="entry name" value="Ubi_acti_E1_SCCH"/>
</dbReference>
<evidence type="ECO:0000256" key="11">
    <source>
        <dbReference type="RuleBase" id="RU000519"/>
    </source>
</evidence>
<dbReference type="InterPro" id="IPR033127">
    <property type="entry name" value="UBQ-activ_enz_E1_Cys_AS"/>
</dbReference>
<evidence type="ECO:0000259" key="15">
    <source>
        <dbReference type="Pfam" id="PF16191"/>
    </source>
</evidence>
<dbReference type="GO" id="GO:0005524">
    <property type="term" value="F:ATP binding"/>
    <property type="evidence" value="ECO:0007669"/>
    <property type="project" value="UniProtKB-KW"/>
</dbReference>
<evidence type="ECO:0000256" key="6">
    <source>
        <dbReference type="ARBA" id="ARBA00022741"/>
    </source>
</evidence>
<dbReference type="GO" id="GO:0016567">
    <property type="term" value="P:protein ubiquitination"/>
    <property type="evidence" value="ECO:0007669"/>
    <property type="project" value="UniProtKB-UniPathway"/>
</dbReference>
<dbReference type="Pfam" id="PF16190">
    <property type="entry name" value="E1_FCCH"/>
    <property type="match status" value="1"/>
</dbReference>